<dbReference type="EMBL" id="AP023354">
    <property type="protein sequence ID" value="BCJ28351.1"/>
    <property type="molecule type" value="Genomic_DNA"/>
</dbReference>
<organism evidence="11 12">
    <name type="scientific">Actinocatenispora sera</name>
    <dbReference type="NCBI Taxonomy" id="390989"/>
    <lineage>
        <taxon>Bacteria</taxon>
        <taxon>Bacillati</taxon>
        <taxon>Actinomycetota</taxon>
        <taxon>Actinomycetes</taxon>
        <taxon>Micromonosporales</taxon>
        <taxon>Micromonosporaceae</taxon>
        <taxon>Actinocatenispora</taxon>
    </lineage>
</organism>
<evidence type="ECO:0000256" key="5">
    <source>
        <dbReference type="ARBA" id="ARBA00066332"/>
    </source>
</evidence>
<dbReference type="InterPro" id="IPR013815">
    <property type="entry name" value="ATP_grasp_subdomain_1"/>
</dbReference>
<dbReference type="Gene3D" id="3.50.30.10">
    <property type="entry name" value="Phosphohistidine domain"/>
    <property type="match status" value="1"/>
</dbReference>
<dbReference type="SUPFAM" id="SSF56059">
    <property type="entry name" value="Glutathione synthetase ATP-binding domain-like"/>
    <property type="match status" value="1"/>
</dbReference>
<evidence type="ECO:0000313" key="11">
    <source>
        <dbReference type="EMBL" id="BCJ28351.1"/>
    </source>
</evidence>
<reference evidence="11" key="1">
    <citation type="submission" date="2020-08" db="EMBL/GenBank/DDBJ databases">
        <title>Whole genome shotgun sequence of Actinocatenispora sera NBRC 101916.</title>
        <authorList>
            <person name="Komaki H."/>
            <person name="Tamura T."/>
        </authorList>
    </citation>
    <scope>NUCLEOTIDE SEQUENCE</scope>
    <source>
        <strain evidence="11">NBRC 101916</strain>
    </source>
</reference>
<evidence type="ECO:0000259" key="10">
    <source>
        <dbReference type="Pfam" id="PF01326"/>
    </source>
</evidence>
<dbReference type="Gene3D" id="3.30.470.20">
    <property type="entry name" value="ATP-grasp fold, B domain"/>
    <property type="match status" value="1"/>
</dbReference>
<dbReference type="PANTHER" id="PTHR43615:SF1">
    <property type="entry name" value="PPDK_N DOMAIN-CONTAINING PROTEIN"/>
    <property type="match status" value="1"/>
</dbReference>
<comment type="similarity">
    <text evidence="4">Belongs to the rifampicin phosphotransferase family.</text>
</comment>
<dbReference type="Pfam" id="PF01326">
    <property type="entry name" value="PPDK_N"/>
    <property type="match status" value="1"/>
</dbReference>
<feature type="domain" description="PEP-utilising enzyme mobile" evidence="9">
    <location>
        <begin position="837"/>
        <end position="907"/>
    </location>
</feature>
<dbReference type="PANTHER" id="PTHR43615">
    <property type="entry name" value="PHOSPHOENOLPYRUVATE SYNTHASE-RELATED"/>
    <property type="match status" value="1"/>
</dbReference>
<dbReference type="Gene3D" id="3.30.1490.20">
    <property type="entry name" value="ATP-grasp fold, A domain"/>
    <property type="match status" value="1"/>
</dbReference>
<dbReference type="EC" id="2.7.9.6" evidence="5"/>
<evidence type="ECO:0000256" key="7">
    <source>
        <dbReference type="ARBA" id="ARBA00076136"/>
    </source>
</evidence>
<keyword evidence="1" id="KW-0547">Nucleotide-binding</keyword>
<accession>A0A810L1Q5</accession>
<evidence type="ECO:0000256" key="3">
    <source>
        <dbReference type="ARBA" id="ARBA00051922"/>
    </source>
</evidence>
<feature type="region of interest" description="Disordered" evidence="8">
    <location>
        <begin position="419"/>
        <end position="477"/>
    </location>
</feature>
<sequence>MLQHTEERAELAYVSSLHDIDRTHLTVAGGKGANLGELTRIDGVRVPDGFCVTTDAFDRVLSADPSVEARIKRLVGLEPDDRDGVRALSAEIRQAVERLGVPAELAGAIDAQLDRLGARGSYAVRSSATAEDLPTASFAGQQDSYLNVPGPDVCRHVARCWASLFTERAVTYRLRNGFGHRAVRMAVVVQRMVVPAAAGVLFTADPVTGNRKVTAIEAVLGLGEELVSGQANADSYTVRDGSVLDRTVAVKRHALHAAAAGGTEQRPVEPSRQRKPVLTDEQILRLAELGRRIEAHFGRPQDIEWCLTDDPDSAGGDFRIVQSRPITTLYPVPAVADDGEYHVFLSVGHQQMMTDAWKPLGISMWQLTAAGPMHEAGGRLFVDATKLLAAPPGGWLAMVSRNDPLTGAALRTILDRGDLAAPLPAGPPSQGAKPGAAPQPAVEPGTTARREDGAQPGAAAARGTAAPVPAGPEPLPTDPAIVAELVARSEESIEALQRDIGAQRGAALFDFIRADLTNGLKQTLFGPRSHQVIMAGMDAAWWLNDHLAEWLGVTNAADTLSQSAPHNVTAEMGLALLNVADAVRGHPEVVAFLEEVENDDFVAELVNLPGGREARNEIRRFLNWYGMRCPGEIDITRPRWIERPSMLLAAILGNVKRFQWGAGEQRFEQGEREAREFERDVLARLRALPDGAEKAAETKRMIDRVRTFAGYREYPKYAMVSRYLLYKQAMMREAQYLVEADVLDEATDVHFLTVAEFQDAVRIRWVDPELIRQRKADFVAYQALTPPRVLTSDGEAVTGTYQRDDLPAGALAGIAVSTGTVEGRARVVLDMAQADLDPGDILVTTFTDPSWVPVFVGSGGLVTEVGGLMTHGAVIAREYGLPAVVGVQNATRLIRDGQRIRVHGTDGYVELLD</sequence>
<dbReference type="SUPFAM" id="SSF52009">
    <property type="entry name" value="Phosphohistidine domain"/>
    <property type="match status" value="1"/>
</dbReference>
<evidence type="ECO:0000313" key="12">
    <source>
        <dbReference type="Proteomes" id="UP000680750"/>
    </source>
</evidence>
<evidence type="ECO:0000256" key="6">
    <source>
        <dbReference type="ARBA" id="ARBA00074400"/>
    </source>
</evidence>
<proteinExistence type="inferred from homology"/>
<comment type="catalytic activity">
    <reaction evidence="3">
        <text>rifampicin + ATP + H2O = 21-phosphorifampicin + AMP + phosphate + 2 H(+)</text>
        <dbReference type="Rhea" id="RHEA:56304"/>
        <dbReference type="ChEBI" id="CHEBI:15377"/>
        <dbReference type="ChEBI" id="CHEBI:15378"/>
        <dbReference type="ChEBI" id="CHEBI:30616"/>
        <dbReference type="ChEBI" id="CHEBI:43474"/>
        <dbReference type="ChEBI" id="CHEBI:71365"/>
        <dbReference type="ChEBI" id="CHEBI:140195"/>
        <dbReference type="ChEBI" id="CHEBI:456215"/>
        <dbReference type="EC" id="2.7.9.6"/>
    </reaction>
    <physiologicalReaction direction="left-to-right" evidence="3">
        <dbReference type="Rhea" id="RHEA:56305"/>
    </physiologicalReaction>
</comment>
<dbReference type="InterPro" id="IPR036637">
    <property type="entry name" value="Phosphohistidine_dom_sf"/>
</dbReference>
<evidence type="ECO:0000259" key="9">
    <source>
        <dbReference type="Pfam" id="PF00391"/>
    </source>
</evidence>
<dbReference type="NCBIfam" id="NF041857">
    <property type="entry name" value="RIF_Ptrans_rph"/>
    <property type="match status" value="1"/>
</dbReference>
<dbReference type="KEGG" id="aser:Asera_24590"/>
<dbReference type="GO" id="GO:0005524">
    <property type="term" value="F:ATP binding"/>
    <property type="evidence" value="ECO:0007669"/>
    <property type="project" value="UniProtKB-KW"/>
</dbReference>
<dbReference type="Pfam" id="PF00391">
    <property type="entry name" value="PEP-utilizers"/>
    <property type="match status" value="1"/>
</dbReference>
<name>A0A810L1Q5_9ACTN</name>
<evidence type="ECO:0000256" key="2">
    <source>
        <dbReference type="ARBA" id="ARBA00022840"/>
    </source>
</evidence>
<keyword evidence="12" id="KW-1185">Reference proteome</keyword>
<dbReference type="InterPro" id="IPR051549">
    <property type="entry name" value="PEP_Utilizing_Enz"/>
</dbReference>
<dbReference type="FunFam" id="3.50.30.10:FF:000007">
    <property type="entry name" value="Phosphoenolpyruvate synthase"/>
    <property type="match status" value="1"/>
</dbReference>
<feature type="compositionally biased region" description="Low complexity" evidence="8">
    <location>
        <begin position="454"/>
        <end position="468"/>
    </location>
</feature>
<dbReference type="Proteomes" id="UP000680750">
    <property type="component" value="Chromosome"/>
</dbReference>
<protein>
    <recommendedName>
        <fullName evidence="6">Rifampicin phosphotransferase</fullName>
        <ecNumber evidence="5">2.7.9.6</ecNumber>
    </recommendedName>
    <alternativeName>
        <fullName evidence="7">Rifampin phosphotransferase</fullName>
    </alternativeName>
</protein>
<dbReference type="InterPro" id="IPR008279">
    <property type="entry name" value="PEP-util_enz_mobile_dom"/>
</dbReference>
<keyword evidence="2" id="KW-0067">ATP-binding</keyword>
<feature type="domain" description="Pyruvate phosphate dikinase AMP/ATP-binding" evidence="10">
    <location>
        <begin position="27"/>
        <end position="329"/>
    </location>
</feature>
<evidence type="ECO:0000256" key="8">
    <source>
        <dbReference type="SAM" id="MobiDB-lite"/>
    </source>
</evidence>
<evidence type="ECO:0000256" key="4">
    <source>
        <dbReference type="ARBA" id="ARBA00061332"/>
    </source>
</evidence>
<gene>
    <name evidence="11" type="primary">ppsA</name>
    <name evidence="11" type="ORF">Asera_24590</name>
</gene>
<dbReference type="FunFam" id="3.30.1490.20:FF:000010">
    <property type="entry name" value="Phosphoenolpyruvate synthase"/>
    <property type="match status" value="1"/>
</dbReference>
<dbReference type="InterPro" id="IPR002192">
    <property type="entry name" value="PPDK_AMP/ATP-bd"/>
</dbReference>
<dbReference type="NCBIfam" id="NF004877">
    <property type="entry name" value="PRK06241.1-2"/>
    <property type="match status" value="1"/>
</dbReference>
<feature type="compositionally biased region" description="Low complexity" evidence="8">
    <location>
        <begin position="419"/>
        <end position="440"/>
    </location>
</feature>
<dbReference type="AlphaFoldDB" id="A0A810L1Q5"/>
<dbReference type="GO" id="GO:0016301">
    <property type="term" value="F:kinase activity"/>
    <property type="evidence" value="ECO:0007669"/>
    <property type="project" value="InterPro"/>
</dbReference>
<evidence type="ECO:0000256" key="1">
    <source>
        <dbReference type="ARBA" id="ARBA00022741"/>
    </source>
</evidence>